<dbReference type="RefSeq" id="WP_189643147.1">
    <property type="nucleotide sequence ID" value="NZ_BNAL01000018.1"/>
</dbReference>
<organism evidence="4 5">
    <name type="scientific">Deinococcus piscis</name>
    <dbReference type="NCBI Taxonomy" id="394230"/>
    <lineage>
        <taxon>Bacteria</taxon>
        <taxon>Thermotogati</taxon>
        <taxon>Deinococcota</taxon>
        <taxon>Deinococci</taxon>
        <taxon>Deinococcales</taxon>
        <taxon>Deinococcaceae</taxon>
        <taxon>Deinococcus</taxon>
    </lineage>
</organism>
<keyword evidence="4" id="KW-0645">Protease</keyword>
<evidence type="ECO:0000259" key="3">
    <source>
        <dbReference type="Pfam" id="PF07687"/>
    </source>
</evidence>
<feature type="domain" description="Peptidase M20 dimerisation" evidence="3">
    <location>
        <begin position="174"/>
        <end position="268"/>
    </location>
</feature>
<evidence type="ECO:0000313" key="4">
    <source>
        <dbReference type="EMBL" id="GHG04066.1"/>
    </source>
</evidence>
<dbReference type="Pfam" id="PF01546">
    <property type="entry name" value="Peptidase_M20"/>
    <property type="match status" value="1"/>
</dbReference>
<sequence>MFPDPEALRRDLLTLAEMESPSSDPVAVARVLDTVEGWACDLGAEVQLLSGGTRRFAFGVDGTRSPLLILAHADTVWPHGTLADMPLRVEGERLYGPGVYDMKAGLVGAIHALRALAGQWPAGGIVLLVTPDEEIGSPSSRAHIEHEAGAARAALVPEPPVGAADTAHAHALKTGRKGVIDAALTLTGQAAHAGNEPERGASAIAAAAGLIPQIEALARPELGTTVLVTQIAGGTASNVVPAGCRLGLDVRVAQAGEDERVMRELAALTPADGRVQAEWALTLNRPPFPRSPETLALFARAQAAAQDLGFKLSETAVGGGSDGNFTAPLCPTLDGLGAPGDGAHAAHEHIRLDLWPERVALLAELLRRV</sequence>
<evidence type="ECO:0000313" key="5">
    <source>
        <dbReference type="Proteomes" id="UP000632154"/>
    </source>
</evidence>
<dbReference type="Gene3D" id="3.30.70.360">
    <property type="match status" value="1"/>
</dbReference>
<dbReference type="InterPro" id="IPR036264">
    <property type="entry name" value="Bact_exopeptidase_dim_dom"/>
</dbReference>
<dbReference type="PIRSF" id="PIRSF037238">
    <property type="entry name" value="Carboxypeptidase_G2"/>
    <property type="match status" value="1"/>
</dbReference>
<dbReference type="SUPFAM" id="SSF53187">
    <property type="entry name" value="Zn-dependent exopeptidases"/>
    <property type="match status" value="1"/>
</dbReference>
<dbReference type="Proteomes" id="UP000632154">
    <property type="component" value="Unassembled WGS sequence"/>
</dbReference>
<dbReference type="EMBL" id="BNAL01000018">
    <property type="protein sequence ID" value="GHG04066.1"/>
    <property type="molecule type" value="Genomic_DNA"/>
</dbReference>
<reference evidence="5" key="1">
    <citation type="journal article" date="2019" name="Int. J. Syst. Evol. Microbiol.">
        <title>The Global Catalogue of Microorganisms (GCM) 10K type strain sequencing project: providing services to taxonomists for standard genome sequencing and annotation.</title>
        <authorList>
            <consortium name="The Broad Institute Genomics Platform"/>
            <consortium name="The Broad Institute Genome Sequencing Center for Infectious Disease"/>
            <person name="Wu L."/>
            <person name="Ma J."/>
        </authorList>
    </citation>
    <scope>NUCLEOTIDE SEQUENCE [LARGE SCALE GENOMIC DNA]</scope>
    <source>
        <strain evidence="5">CGMCC 1.18439</strain>
    </source>
</reference>
<comment type="caution">
    <text evidence="4">The sequence shown here is derived from an EMBL/GenBank/DDBJ whole genome shotgun (WGS) entry which is preliminary data.</text>
</comment>
<keyword evidence="2" id="KW-0378">Hydrolase</keyword>
<protein>
    <submittedName>
        <fullName evidence="4">Carboxypeptidase</fullName>
    </submittedName>
</protein>
<proteinExistence type="predicted"/>
<dbReference type="PANTHER" id="PTHR43808:SF9">
    <property type="entry name" value="BLL0789 PROTEIN"/>
    <property type="match status" value="1"/>
</dbReference>
<dbReference type="SUPFAM" id="SSF55031">
    <property type="entry name" value="Bacterial exopeptidase dimerisation domain"/>
    <property type="match status" value="1"/>
</dbReference>
<dbReference type="InterPro" id="IPR011650">
    <property type="entry name" value="Peptidase_M20_dimer"/>
</dbReference>
<dbReference type="Pfam" id="PF07687">
    <property type="entry name" value="M20_dimer"/>
    <property type="match status" value="1"/>
</dbReference>
<accession>A0ABQ3K5G8</accession>
<evidence type="ECO:0000256" key="1">
    <source>
        <dbReference type="ARBA" id="ARBA00022723"/>
    </source>
</evidence>
<keyword evidence="4" id="KW-0121">Carboxypeptidase</keyword>
<gene>
    <name evidence="4" type="ORF">GCM10017783_15840</name>
</gene>
<keyword evidence="1" id="KW-0479">Metal-binding</keyword>
<name>A0ABQ3K5G8_9DEIO</name>
<keyword evidence="5" id="KW-1185">Reference proteome</keyword>
<dbReference type="Gene3D" id="3.40.630.10">
    <property type="entry name" value="Zn peptidases"/>
    <property type="match status" value="1"/>
</dbReference>
<dbReference type="InterPro" id="IPR017150">
    <property type="entry name" value="Pept_M20_glutamate_carboxypep"/>
</dbReference>
<dbReference type="InterPro" id="IPR050072">
    <property type="entry name" value="Peptidase_M20A"/>
</dbReference>
<dbReference type="GO" id="GO:0004180">
    <property type="term" value="F:carboxypeptidase activity"/>
    <property type="evidence" value="ECO:0007669"/>
    <property type="project" value="UniProtKB-KW"/>
</dbReference>
<dbReference type="InterPro" id="IPR002933">
    <property type="entry name" value="Peptidase_M20"/>
</dbReference>
<evidence type="ECO:0000256" key="2">
    <source>
        <dbReference type="ARBA" id="ARBA00022801"/>
    </source>
</evidence>
<dbReference type="PANTHER" id="PTHR43808">
    <property type="entry name" value="ACETYLORNITHINE DEACETYLASE"/>
    <property type="match status" value="1"/>
</dbReference>